<feature type="transmembrane region" description="Helical" evidence="1">
    <location>
        <begin position="109"/>
        <end position="131"/>
    </location>
</feature>
<protein>
    <recommendedName>
        <fullName evidence="2">DUF4220 domain-containing protein</fullName>
    </recommendedName>
</protein>
<proteinExistence type="predicted"/>
<dbReference type="AlphaFoldDB" id="A0A199UJ93"/>
<feature type="transmembrane region" description="Helical" evidence="1">
    <location>
        <begin position="352"/>
        <end position="377"/>
    </location>
</feature>
<evidence type="ECO:0000259" key="2">
    <source>
        <dbReference type="Pfam" id="PF13968"/>
    </source>
</evidence>
<dbReference type="InterPro" id="IPR007658">
    <property type="entry name" value="DUF594"/>
</dbReference>
<feature type="transmembrane region" description="Helical" evidence="1">
    <location>
        <begin position="47"/>
        <end position="68"/>
    </location>
</feature>
<evidence type="ECO:0000313" key="3">
    <source>
        <dbReference type="EMBL" id="OAY64803.1"/>
    </source>
</evidence>
<feature type="transmembrane region" description="Helical" evidence="1">
    <location>
        <begin position="143"/>
        <end position="160"/>
    </location>
</feature>
<evidence type="ECO:0000256" key="1">
    <source>
        <dbReference type="SAM" id="Phobius"/>
    </source>
</evidence>
<feature type="transmembrane region" description="Helical" evidence="1">
    <location>
        <begin position="166"/>
        <end position="182"/>
    </location>
</feature>
<feature type="domain" description="DUF4220" evidence="2">
    <location>
        <begin position="50"/>
        <end position="419"/>
    </location>
</feature>
<feature type="transmembrane region" description="Helical" evidence="1">
    <location>
        <begin position="16"/>
        <end position="35"/>
    </location>
</feature>
<gene>
    <name evidence="3" type="ORF">ACMD2_17914</name>
</gene>
<organism evidence="3 4">
    <name type="scientific">Ananas comosus</name>
    <name type="common">Pineapple</name>
    <name type="synonym">Ananas ananas</name>
    <dbReference type="NCBI Taxonomy" id="4615"/>
    <lineage>
        <taxon>Eukaryota</taxon>
        <taxon>Viridiplantae</taxon>
        <taxon>Streptophyta</taxon>
        <taxon>Embryophyta</taxon>
        <taxon>Tracheophyta</taxon>
        <taxon>Spermatophyta</taxon>
        <taxon>Magnoliopsida</taxon>
        <taxon>Liliopsida</taxon>
        <taxon>Poales</taxon>
        <taxon>Bromeliaceae</taxon>
        <taxon>Bromelioideae</taxon>
        <taxon>Ananas</taxon>
    </lineage>
</organism>
<keyword evidence="1" id="KW-1133">Transmembrane helix</keyword>
<dbReference type="PANTHER" id="PTHR31325">
    <property type="entry name" value="OS01G0798800 PROTEIN-RELATED"/>
    <property type="match status" value="1"/>
</dbReference>
<dbReference type="InterPro" id="IPR025315">
    <property type="entry name" value="DUF4220"/>
</dbReference>
<evidence type="ECO:0000313" key="4">
    <source>
        <dbReference type="Proteomes" id="UP000092600"/>
    </source>
</evidence>
<feature type="transmembrane region" description="Helical" evidence="1">
    <location>
        <begin position="320"/>
        <end position="340"/>
    </location>
</feature>
<sequence>MGFEPPVPQQDTNWEIRVAVQASLAVQVLLIFVTPLRRTSPSRLTRFLVWSGYLLADWVANLALGLLLNALGNIGPSSTATVTISHVSPKPSASGGGSSSSSGSSSSPVIFAFWAPFLLLHLGGPDTITAFSVEDNELWRRHLIGLLFELFAAATVFFCSLRQNPFILASAFMFVVGSIKYAERTYSLYRGSADGLRKSMLGDPDPGPNYAKMMEEYDAKIKAGLPAEIDVKEAPVSAEPKIGQKLNKDNPIESNAFQLYQTFQYLFADLILSFNEREVSRKFFSQLDAAKAFQVIEVELGFVYDIVYTKAAVVHSRLGYALRPIGSACIAAAFLAFFFADKRGFTRLDVAITYALLVGAAVLDFAALVMLLCSDWARVSFAEKRLFKEMCARFKNWRFGRRRRRRRWSERISRMSLIGYCLDEPAGAGVPKWVGSRAVSRLADKVWVKEFLDETLYVSREKVEVEMKEFIFDKLNGAASETSEADGYEKIKEVCERRGAAALKKLELSDNPELKEKGKELMKTVEADFDESLLLWHIATELCHNRDKSTPTQRQSDVTEKQRTISVMLSEYLLYLLVNQPAMLSTAAGIGLLRFRDTCAEARRFFAMGGRQLTPEEERERLLQVNTSVRPAVVKGDRSKSVLFDACILAKKLLAMGERKWGVMSAVWMEMLAYTACHCQAREHARQLSCGGELATVVWLLMAHVGLGKLYQIQAGDARAKLIVDK</sequence>
<keyword evidence="1" id="KW-0472">Membrane</keyword>
<accession>A0A199UJ93</accession>
<reference evidence="3 4" key="1">
    <citation type="journal article" date="2016" name="DNA Res.">
        <title>The draft genome of MD-2 pineapple using hybrid error correction of long reads.</title>
        <authorList>
            <person name="Redwan R.M."/>
            <person name="Saidin A."/>
            <person name="Kumar S.V."/>
        </authorList>
    </citation>
    <scope>NUCLEOTIDE SEQUENCE [LARGE SCALE GENOMIC DNA]</scope>
    <source>
        <strain evidence="4">cv. MD2</strain>
        <tissue evidence="3">Leaf</tissue>
    </source>
</reference>
<dbReference type="EMBL" id="LSRQ01007620">
    <property type="protein sequence ID" value="OAY64803.1"/>
    <property type="molecule type" value="Genomic_DNA"/>
</dbReference>
<dbReference type="Proteomes" id="UP000092600">
    <property type="component" value="Unassembled WGS sequence"/>
</dbReference>
<dbReference type="STRING" id="4615.A0A199UJ93"/>
<comment type="caution">
    <text evidence="3">The sequence shown here is derived from an EMBL/GenBank/DDBJ whole genome shotgun (WGS) entry which is preliminary data.</text>
</comment>
<keyword evidence="1" id="KW-0812">Transmembrane</keyword>
<dbReference type="Pfam" id="PF04578">
    <property type="entry name" value="DUF594"/>
    <property type="match status" value="1"/>
</dbReference>
<name>A0A199UJ93_ANACO</name>
<dbReference type="Pfam" id="PF13968">
    <property type="entry name" value="DUF4220"/>
    <property type="match status" value="1"/>
</dbReference>